<dbReference type="InterPro" id="IPR050410">
    <property type="entry name" value="CCR4/nocturin_mRNA_transcr"/>
</dbReference>
<dbReference type="SUPFAM" id="SSF47473">
    <property type="entry name" value="EF-hand"/>
    <property type="match status" value="1"/>
</dbReference>
<feature type="region of interest" description="Disordered" evidence="3">
    <location>
        <begin position="793"/>
        <end position="818"/>
    </location>
</feature>
<dbReference type="Pfam" id="PF03372">
    <property type="entry name" value="Exo_endo_phos"/>
    <property type="match status" value="1"/>
</dbReference>
<dbReference type="Proteomes" id="UP000013827">
    <property type="component" value="Unassembled WGS sequence"/>
</dbReference>
<dbReference type="GO" id="GO:0006139">
    <property type="term" value="P:nucleobase-containing compound metabolic process"/>
    <property type="evidence" value="ECO:0007669"/>
    <property type="project" value="UniProtKB-ARBA"/>
</dbReference>
<organism evidence="6 7">
    <name type="scientific">Emiliania huxleyi (strain CCMP1516)</name>
    <dbReference type="NCBI Taxonomy" id="280463"/>
    <lineage>
        <taxon>Eukaryota</taxon>
        <taxon>Haptista</taxon>
        <taxon>Haptophyta</taxon>
        <taxon>Prymnesiophyceae</taxon>
        <taxon>Isochrysidales</taxon>
        <taxon>Noelaerhabdaceae</taxon>
        <taxon>Emiliania</taxon>
    </lineage>
</organism>
<dbReference type="InterPro" id="IPR011992">
    <property type="entry name" value="EF-hand-dom_pair"/>
</dbReference>
<dbReference type="PANTHER" id="PTHR12121">
    <property type="entry name" value="CARBON CATABOLITE REPRESSOR PROTEIN 4"/>
    <property type="match status" value="1"/>
</dbReference>
<evidence type="ECO:0000256" key="3">
    <source>
        <dbReference type="SAM" id="MobiDB-lite"/>
    </source>
</evidence>
<protein>
    <recommendedName>
        <fullName evidence="5">EF-hand domain-containing protein</fullName>
    </recommendedName>
</protein>
<dbReference type="eggNOG" id="KOG0620">
    <property type="taxonomic scope" value="Eukaryota"/>
</dbReference>
<feature type="signal peptide" evidence="4">
    <location>
        <begin position="1"/>
        <end position="18"/>
    </location>
</feature>
<dbReference type="Gene3D" id="3.60.10.10">
    <property type="entry name" value="Endonuclease/exonuclease/phosphatase"/>
    <property type="match status" value="1"/>
</dbReference>
<dbReference type="EnsemblProtists" id="EOD20367">
    <property type="protein sequence ID" value="EOD20367"/>
    <property type="gene ID" value="EMIHUDRAFT_117605"/>
</dbReference>
<evidence type="ECO:0000313" key="7">
    <source>
        <dbReference type="Proteomes" id="UP000013827"/>
    </source>
</evidence>
<reference evidence="6" key="2">
    <citation type="submission" date="2024-10" db="UniProtKB">
        <authorList>
            <consortium name="EnsemblProtists"/>
        </authorList>
    </citation>
    <scope>IDENTIFICATION</scope>
</reference>
<dbReference type="AlphaFoldDB" id="A0A0D3JA32"/>
<feature type="chain" id="PRO_5044291371" description="EF-hand domain-containing protein" evidence="4">
    <location>
        <begin position="19"/>
        <end position="818"/>
    </location>
</feature>
<keyword evidence="2" id="KW-0378">Hydrolase</keyword>
<dbReference type="SUPFAM" id="SSF56219">
    <property type="entry name" value="DNase I-like"/>
    <property type="match status" value="1"/>
</dbReference>
<dbReference type="PaxDb" id="2903-EOD20367"/>
<feature type="compositionally biased region" description="Low complexity" evidence="3">
    <location>
        <begin position="801"/>
        <end position="812"/>
    </location>
</feature>
<evidence type="ECO:0000256" key="1">
    <source>
        <dbReference type="ARBA" id="ARBA00010774"/>
    </source>
</evidence>
<dbReference type="KEGG" id="ehx:EMIHUDRAFT_117605"/>
<reference evidence="7" key="1">
    <citation type="journal article" date="2013" name="Nature">
        <title>Pan genome of the phytoplankton Emiliania underpins its global distribution.</title>
        <authorList>
            <person name="Read B.A."/>
            <person name="Kegel J."/>
            <person name="Klute M.J."/>
            <person name="Kuo A."/>
            <person name="Lefebvre S.C."/>
            <person name="Maumus F."/>
            <person name="Mayer C."/>
            <person name="Miller J."/>
            <person name="Monier A."/>
            <person name="Salamov A."/>
            <person name="Young J."/>
            <person name="Aguilar M."/>
            <person name="Claverie J.M."/>
            <person name="Frickenhaus S."/>
            <person name="Gonzalez K."/>
            <person name="Herman E.K."/>
            <person name="Lin Y.C."/>
            <person name="Napier J."/>
            <person name="Ogata H."/>
            <person name="Sarno A.F."/>
            <person name="Shmutz J."/>
            <person name="Schroeder D."/>
            <person name="de Vargas C."/>
            <person name="Verret F."/>
            <person name="von Dassow P."/>
            <person name="Valentin K."/>
            <person name="Van de Peer Y."/>
            <person name="Wheeler G."/>
            <person name="Dacks J.B."/>
            <person name="Delwiche C.F."/>
            <person name="Dyhrman S.T."/>
            <person name="Glockner G."/>
            <person name="John U."/>
            <person name="Richards T."/>
            <person name="Worden A.Z."/>
            <person name="Zhang X."/>
            <person name="Grigoriev I.V."/>
            <person name="Allen A.E."/>
            <person name="Bidle K."/>
            <person name="Borodovsky M."/>
            <person name="Bowler C."/>
            <person name="Brownlee C."/>
            <person name="Cock J.M."/>
            <person name="Elias M."/>
            <person name="Gladyshev V.N."/>
            <person name="Groth M."/>
            <person name="Guda C."/>
            <person name="Hadaegh A."/>
            <person name="Iglesias-Rodriguez M.D."/>
            <person name="Jenkins J."/>
            <person name="Jones B.M."/>
            <person name="Lawson T."/>
            <person name="Leese F."/>
            <person name="Lindquist E."/>
            <person name="Lobanov A."/>
            <person name="Lomsadze A."/>
            <person name="Malik S.B."/>
            <person name="Marsh M.E."/>
            <person name="Mackinder L."/>
            <person name="Mock T."/>
            <person name="Mueller-Roeber B."/>
            <person name="Pagarete A."/>
            <person name="Parker M."/>
            <person name="Probert I."/>
            <person name="Quesneville H."/>
            <person name="Raines C."/>
            <person name="Rensing S.A."/>
            <person name="Riano-Pachon D.M."/>
            <person name="Richier S."/>
            <person name="Rokitta S."/>
            <person name="Shiraiwa Y."/>
            <person name="Soanes D.M."/>
            <person name="van der Giezen M."/>
            <person name="Wahlund T.M."/>
            <person name="Williams B."/>
            <person name="Wilson W."/>
            <person name="Wolfe G."/>
            <person name="Wurch L.L."/>
        </authorList>
    </citation>
    <scope>NUCLEOTIDE SEQUENCE</scope>
</reference>
<dbReference type="InterPro" id="IPR005135">
    <property type="entry name" value="Endo/exonuclease/phosphatase"/>
</dbReference>
<dbReference type="InterPro" id="IPR036691">
    <property type="entry name" value="Endo/exonu/phosph_ase_sf"/>
</dbReference>
<evidence type="ECO:0000256" key="4">
    <source>
        <dbReference type="SAM" id="SignalP"/>
    </source>
</evidence>
<dbReference type="STRING" id="2903.R1CD89"/>
<dbReference type="HOGENOM" id="CLU_345608_0_0_1"/>
<comment type="similarity">
    <text evidence="1">Belongs to the CCR4/nocturin family.</text>
</comment>
<name>A0A0D3JA32_EMIH1</name>
<dbReference type="PANTHER" id="PTHR12121:SF45">
    <property type="entry name" value="NOCTURNIN"/>
    <property type="match status" value="1"/>
</dbReference>
<dbReference type="InterPro" id="IPR002048">
    <property type="entry name" value="EF_hand_dom"/>
</dbReference>
<dbReference type="SMART" id="SM00054">
    <property type="entry name" value="EFh"/>
    <property type="match status" value="1"/>
</dbReference>
<dbReference type="GO" id="GO:0000175">
    <property type="term" value="F:3'-5'-RNA exonuclease activity"/>
    <property type="evidence" value="ECO:0007669"/>
    <property type="project" value="TreeGrafter"/>
</dbReference>
<dbReference type="GO" id="GO:0005509">
    <property type="term" value="F:calcium ion binding"/>
    <property type="evidence" value="ECO:0007669"/>
    <property type="project" value="InterPro"/>
</dbReference>
<proteinExistence type="inferred from homology"/>
<sequence>MPARHLLALLGKALVAHAWLGGTSAPSLPPPPQPPPDCWFMGKKVYASLPHQPRAKEPGGAYQKLAEDQMEPGEAVLEKPASPVIVRCGQYNVLASYLGDNRQPWFLHGLSTLTQDRRSKIIEKFYERDESGRYKNVGWPRWAEELMTAEEQQLVEEEHERHFKWEARKERLLQRIVALDADVLSLVELDRWEDWFAPALKQHGYSSIWCKRPRETSHDGCAVFWRDPFSLIAHKSIEFIDRADPVTGRTYKDRVCIFALLQTTCGQRMLFLSTHLARNPDDPTMDRIRVRETAQLLYALTAFAREHGAIDAPVVMAGDFNTTNFRQLAAAARTLFELSHETVHPFVFNAFAAASQPTSVTACRKMCIDYIFFEPSKLELLEVLDQPALECCKPIPNAEHPSDHLPVLLTMRFRPSAYHQVHLARAWAQMLLSHDGISDVLDESQCSVPPEKRLERPLASTQLDAAFDFFAGSCATHDSIGEEALVARFRSLGSDLAPHAPALVKILREASVPADGEPFPPLSRSTFRDCYLHALRMQERSSRDVQWAFAFFDADGSGRLRHEELRTGFAALFGGGAVSASYLPPPRAPRAAAAAAARPLCRVGPQAHSVAARMPATSIMTCAGMCPAGVCFGLSLRPAYVGPRKAQPDIMMAANLDVSAPIALVWIMCESRHIRKPMKRAKKMWYLSGDLLKLMSMRNFGTRRKPPPYAAPVATAKFRKVTGPVGTSIWSRLPIAAYASRRPPSAEMPERTPLLVGLILGSASAGEALTLGAGFALEGDFFGSDLWGEGGVERQDRPAARRAQGRQPGAGRSSARCC</sequence>
<accession>A0A0D3JA32</accession>
<keyword evidence="7" id="KW-1185">Reference proteome</keyword>
<dbReference type="Gene3D" id="1.10.238.10">
    <property type="entry name" value="EF-hand"/>
    <property type="match status" value="1"/>
</dbReference>
<keyword evidence="4" id="KW-0732">Signal</keyword>
<dbReference type="RefSeq" id="XP_005772796.1">
    <property type="nucleotide sequence ID" value="XM_005772739.1"/>
</dbReference>
<feature type="domain" description="EF-hand" evidence="5">
    <location>
        <begin position="540"/>
        <end position="575"/>
    </location>
</feature>
<evidence type="ECO:0000313" key="6">
    <source>
        <dbReference type="EnsemblProtists" id="EOD20367"/>
    </source>
</evidence>
<evidence type="ECO:0000256" key="2">
    <source>
        <dbReference type="ARBA" id="ARBA00022801"/>
    </source>
</evidence>
<dbReference type="GeneID" id="17265912"/>
<evidence type="ECO:0000259" key="5">
    <source>
        <dbReference type="PROSITE" id="PS50222"/>
    </source>
</evidence>
<dbReference type="PROSITE" id="PS50222">
    <property type="entry name" value="EF_HAND_2"/>
    <property type="match status" value="1"/>
</dbReference>